<sequence length="45" mass="4638">MAGLVSVSEVRAGGVDLVDILKLNALLDAQEAAQQKAANSMAGRR</sequence>
<dbReference type="EMBL" id="CAJZAH010000002">
    <property type="protein sequence ID" value="CAG9172284.1"/>
    <property type="molecule type" value="Genomic_DNA"/>
</dbReference>
<evidence type="ECO:0000313" key="2">
    <source>
        <dbReference type="Proteomes" id="UP000721236"/>
    </source>
</evidence>
<gene>
    <name evidence="1" type="ORF">LMG21510_01923</name>
</gene>
<reference evidence="1 2" key="1">
    <citation type="submission" date="2021-08" db="EMBL/GenBank/DDBJ databases">
        <authorList>
            <person name="Peeters C."/>
        </authorList>
    </citation>
    <scope>NUCLEOTIDE SEQUENCE [LARGE SCALE GENOMIC DNA]</scope>
    <source>
        <strain evidence="1 2">LMG 21510</strain>
    </source>
</reference>
<keyword evidence="2" id="KW-1185">Reference proteome</keyword>
<name>A0ABM8WXL5_9BURK</name>
<dbReference type="Proteomes" id="UP000721236">
    <property type="component" value="Unassembled WGS sequence"/>
</dbReference>
<protein>
    <submittedName>
        <fullName evidence="1">Uncharacterized protein</fullName>
    </submittedName>
</protein>
<organism evidence="1 2">
    <name type="scientific">Cupriavidus respiraculi</name>
    <dbReference type="NCBI Taxonomy" id="195930"/>
    <lineage>
        <taxon>Bacteria</taxon>
        <taxon>Pseudomonadati</taxon>
        <taxon>Pseudomonadota</taxon>
        <taxon>Betaproteobacteria</taxon>
        <taxon>Burkholderiales</taxon>
        <taxon>Burkholderiaceae</taxon>
        <taxon>Cupriavidus</taxon>
    </lineage>
</organism>
<proteinExistence type="predicted"/>
<evidence type="ECO:0000313" key="1">
    <source>
        <dbReference type="EMBL" id="CAG9172284.1"/>
    </source>
</evidence>
<accession>A0ABM8WXL5</accession>
<comment type="caution">
    <text evidence="1">The sequence shown here is derived from an EMBL/GenBank/DDBJ whole genome shotgun (WGS) entry which is preliminary data.</text>
</comment>
<dbReference type="RefSeq" id="WP_222201285.1">
    <property type="nucleotide sequence ID" value="NZ_CAJZAH010000002.1"/>
</dbReference>